<feature type="transmembrane region" description="Helical" evidence="2">
    <location>
        <begin position="27"/>
        <end position="48"/>
    </location>
</feature>
<feature type="transmembrane region" description="Helical" evidence="2">
    <location>
        <begin position="214"/>
        <end position="231"/>
    </location>
</feature>
<feature type="domain" description="Phosphatidic acid phosphatase type 2/haloperoxidase" evidence="3">
    <location>
        <begin position="114"/>
        <end position="225"/>
    </location>
</feature>
<dbReference type="InterPro" id="IPR000326">
    <property type="entry name" value="PAP2/HPO"/>
</dbReference>
<keyword evidence="2" id="KW-1133">Transmembrane helix</keyword>
<keyword evidence="2" id="KW-0472">Membrane</keyword>
<name>A0ABU3BN30_9BACT</name>
<comment type="caution">
    <text evidence="4">The sequence shown here is derived from an EMBL/GenBank/DDBJ whole genome shotgun (WGS) entry which is preliminary data.</text>
</comment>
<evidence type="ECO:0000256" key="2">
    <source>
        <dbReference type="SAM" id="Phobius"/>
    </source>
</evidence>
<feature type="transmembrane region" description="Helical" evidence="2">
    <location>
        <begin position="87"/>
        <end position="108"/>
    </location>
</feature>
<dbReference type="InterPro" id="IPR036938">
    <property type="entry name" value="PAP2/HPO_sf"/>
</dbReference>
<evidence type="ECO:0000313" key="4">
    <source>
        <dbReference type="EMBL" id="MDT0630701.1"/>
    </source>
</evidence>
<dbReference type="RefSeq" id="WP_311661988.1">
    <property type="nucleotide sequence ID" value="NZ_JAVRHT010000004.1"/>
</dbReference>
<dbReference type="Gene3D" id="1.20.144.10">
    <property type="entry name" value="Phosphatidic acid phosphatase type 2/haloperoxidase"/>
    <property type="match status" value="1"/>
</dbReference>
<evidence type="ECO:0000256" key="1">
    <source>
        <dbReference type="SAM" id="MobiDB-lite"/>
    </source>
</evidence>
<dbReference type="Proteomes" id="UP001267426">
    <property type="component" value="Unassembled WGS sequence"/>
</dbReference>
<evidence type="ECO:0000313" key="5">
    <source>
        <dbReference type="Proteomes" id="UP001267426"/>
    </source>
</evidence>
<feature type="transmembrane region" description="Helical" evidence="2">
    <location>
        <begin position="179"/>
        <end position="202"/>
    </location>
</feature>
<dbReference type="CDD" id="cd03392">
    <property type="entry name" value="PAP2_like_2"/>
    <property type="match status" value="1"/>
</dbReference>
<feature type="region of interest" description="Disordered" evidence="1">
    <location>
        <begin position="239"/>
        <end position="262"/>
    </location>
</feature>
<keyword evidence="5" id="KW-1185">Reference proteome</keyword>
<dbReference type="SUPFAM" id="SSF48317">
    <property type="entry name" value="Acid phosphatase/Vanadium-dependent haloperoxidase"/>
    <property type="match status" value="1"/>
</dbReference>
<proteinExistence type="predicted"/>
<organism evidence="4 5">
    <name type="scientific">Rubrivirga litoralis</name>
    <dbReference type="NCBI Taxonomy" id="3075598"/>
    <lineage>
        <taxon>Bacteria</taxon>
        <taxon>Pseudomonadati</taxon>
        <taxon>Rhodothermota</taxon>
        <taxon>Rhodothermia</taxon>
        <taxon>Rhodothermales</taxon>
        <taxon>Rubricoccaceae</taxon>
        <taxon>Rubrivirga</taxon>
    </lineage>
</organism>
<dbReference type="EMBL" id="JAVRHT010000004">
    <property type="protein sequence ID" value="MDT0630701.1"/>
    <property type="molecule type" value="Genomic_DNA"/>
</dbReference>
<keyword evidence="2" id="KW-0812">Transmembrane</keyword>
<accession>A0ABU3BN30</accession>
<dbReference type="SMART" id="SM00014">
    <property type="entry name" value="acidPPc"/>
    <property type="match status" value="1"/>
</dbReference>
<reference evidence="4 5" key="1">
    <citation type="submission" date="2023-09" db="EMBL/GenBank/DDBJ databases">
        <authorList>
            <person name="Rey-Velasco X."/>
        </authorList>
    </citation>
    <scope>NUCLEOTIDE SEQUENCE [LARGE SCALE GENOMIC DNA]</scope>
    <source>
        <strain evidence="4 5">F394</strain>
    </source>
</reference>
<evidence type="ECO:0000259" key="3">
    <source>
        <dbReference type="SMART" id="SM00014"/>
    </source>
</evidence>
<protein>
    <submittedName>
        <fullName evidence="4">Phosphatase PAP2 family protein</fullName>
    </submittedName>
</protein>
<feature type="transmembrane region" description="Helical" evidence="2">
    <location>
        <begin position="115"/>
        <end position="135"/>
    </location>
</feature>
<gene>
    <name evidence="4" type="ORF">RM540_02985</name>
</gene>
<feature type="transmembrane region" description="Helical" evidence="2">
    <location>
        <begin position="155"/>
        <end position="172"/>
    </location>
</feature>
<dbReference type="Pfam" id="PF01569">
    <property type="entry name" value="PAP2"/>
    <property type="match status" value="1"/>
</dbReference>
<dbReference type="PANTHER" id="PTHR14969:SF13">
    <property type="entry name" value="AT30094P"/>
    <property type="match status" value="1"/>
</dbReference>
<sequence length="262" mass="28158">MTRRPVTDRPAPAAIARFLRRRLERGVPYGLSATLAFVAVALLLWGFVEVVDAVSEGDDLARLDARAHEVVFNALGADPQLGVAVTWFGNNLTLITFVVVATLALVAAKRYWSAFRVAFASGGGGLVVLGLKGLFHRARPVDQVIPAEGYSFPSGHAFASTVFYGMLVYLVWRLTEKAWARALAAVVGPLLIISVGLSRVYLNVHFLTDVVAGWLSGAAWLVASLLIVDLVETRFRGGNGRRAQPGDAGPQRHPARTASRTA</sequence>
<dbReference type="PANTHER" id="PTHR14969">
    <property type="entry name" value="SPHINGOSINE-1-PHOSPHATE PHOSPHOHYDROLASE"/>
    <property type="match status" value="1"/>
</dbReference>